<accession>A0A511J6E8</accession>
<sequence>MQALGAAERRGPDGLEDTGQDEDDPRHDDSLTAVLSLSGYGTLVREPVGALPTMVSHAAGPGT</sequence>
<evidence type="ECO:0000313" key="2">
    <source>
        <dbReference type="EMBL" id="GEL93575.1"/>
    </source>
</evidence>
<dbReference type="EMBL" id="BJWG01000001">
    <property type="protein sequence ID" value="GEL93575.1"/>
    <property type="molecule type" value="Genomic_DNA"/>
</dbReference>
<protein>
    <submittedName>
        <fullName evidence="2">Uncharacterized protein</fullName>
    </submittedName>
</protein>
<feature type="region of interest" description="Disordered" evidence="1">
    <location>
        <begin position="1"/>
        <end position="32"/>
    </location>
</feature>
<proteinExistence type="predicted"/>
<gene>
    <name evidence="2" type="ORF">CCO02nite_02330</name>
</gene>
<evidence type="ECO:0000256" key="1">
    <source>
        <dbReference type="SAM" id="MobiDB-lite"/>
    </source>
</evidence>
<reference evidence="2 3" key="1">
    <citation type="submission" date="2019-07" db="EMBL/GenBank/DDBJ databases">
        <title>Whole genome shotgun sequence of Cellulomonas composti NBRC 100758.</title>
        <authorList>
            <person name="Hosoyama A."/>
            <person name="Uohara A."/>
            <person name="Ohji S."/>
            <person name="Ichikawa N."/>
        </authorList>
    </citation>
    <scope>NUCLEOTIDE SEQUENCE [LARGE SCALE GENOMIC DNA]</scope>
    <source>
        <strain evidence="2 3">NBRC 100758</strain>
    </source>
</reference>
<keyword evidence="3" id="KW-1185">Reference proteome</keyword>
<name>A0A511J6E8_9CELL</name>
<feature type="compositionally biased region" description="Acidic residues" evidence="1">
    <location>
        <begin position="14"/>
        <end position="23"/>
    </location>
</feature>
<evidence type="ECO:0000313" key="3">
    <source>
        <dbReference type="Proteomes" id="UP000321720"/>
    </source>
</evidence>
<comment type="caution">
    <text evidence="2">The sequence shown here is derived from an EMBL/GenBank/DDBJ whole genome shotgun (WGS) entry which is preliminary data.</text>
</comment>
<dbReference type="Proteomes" id="UP000321720">
    <property type="component" value="Unassembled WGS sequence"/>
</dbReference>
<dbReference type="AlphaFoldDB" id="A0A511J6E8"/>
<organism evidence="2 3">
    <name type="scientific">Cellulomonas composti</name>
    <dbReference type="NCBI Taxonomy" id="266130"/>
    <lineage>
        <taxon>Bacteria</taxon>
        <taxon>Bacillati</taxon>
        <taxon>Actinomycetota</taxon>
        <taxon>Actinomycetes</taxon>
        <taxon>Micrococcales</taxon>
        <taxon>Cellulomonadaceae</taxon>
        <taxon>Cellulomonas</taxon>
    </lineage>
</organism>